<dbReference type="Gene3D" id="3.20.20.100">
    <property type="entry name" value="NADP-dependent oxidoreductase domain"/>
    <property type="match status" value="1"/>
</dbReference>
<protein>
    <submittedName>
        <fullName evidence="3">Aryl-alcohol dehydrogenase-like predicted oxidoreductase</fullName>
    </submittedName>
</protein>
<dbReference type="InterPro" id="IPR036812">
    <property type="entry name" value="NAD(P)_OxRdtase_dom_sf"/>
</dbReference>
<name>A0A7W9SX72_ARMRO</name>
<sequence>MAKTVSLGSSGLKVSNLCLGCMNFGESTTEEDSLAILNAACDAGVTFWDTADVYAAGRSEEILGKFFVESNLRSQIVLATKVNGAMGPGPNDRGLSRRHLKAGVEASLCRLRTDWIDLYQLHRYDPSVPLEETVETLDTLVKEGKIRYWGTSTFASWQMSEAHWTAKVAHRVGPVCEQAPYNILDRRIENDRAGFLKYAGWGLIVWSPLAGGQLTGKYGTISPEKLPEGSRIARNLMWRERSNSSAAEVSAAYVELAREHGFDPALAAVAWTLANPLVTAPLIGPRTLEQFTSLLPAAYLSLPKAFLAGVDTLVPPGTAVADFLNNAGWQVGRLPGLDSGGA</sequence>
<organism evidence="3 4">
    <name type="scientific">Armatimonas rosea</name>
    <dbReference type="NCBI Taxonomy" id="685828"/>
    <lineage>
        <taxon>Bacteria</taxon>
        <taxon>Bacillati</taxon>
        <taxon>Armatimonadota</taxon>
        <taxon>Armatimonadia</taxon>
        <taxon>Armatimonadales</taxon>
        <taxon>Armatimonadaceae</taxon>
        <taxon>Armatimonas</taxon>
    </lineage>
</organism>
<dbReference type="Proteomes" id="UP000520814">
    <property type="component" value="Unassembled WGS sequence"/>
</dbReference>
<evidence type="ECO:0000256" key="1">
    <source>
        <dbReference type="ARBA" id="ARBA00023002"/>
    </source>
</evidence>
<dbReference type="Pfam" id="PF00248">
    <property type="entry name" value="Aldo_ket_red"/>
    <property type="match status" value="1"/>
</dbReference>
<dbReference type="PANTHER" id="PTHR43364">
    <property type="entry name" value="NADH-SPECIFIC METHYLGLYOXAL REDUCTASE-RELATED"/>
    <property type="match status" value="1"/>
</dbReference>
<dbReference type="SUPFAM" id="SSF51430">
    <property type="entry name" value="NAD(P)-linked oxidoreductase"/>
    <property type="match status" value="1"/>
</dbReference>
<reference evidence="3 4" key="1">
    <citation type="submission" date="2020-08" db="EMBL/GenBank/DDBJ databases">
        <title>Genomic Encyclopedia of Type Strains, Phase IV (KMG-IV): sequencing the most valuable type-strain genomes for metagenomic binning, comparative biology and taxonomic classification.</title>
        <authorList>
            <person name="Goeker M."/>
        </authorList>
    </citation>
    <scope>NUCLEOTIDE SEQUENCE [LARGE SCALE GENOMIC DNA]</scope>
    <source>
        <strain evidence="3 4">DSM 23562</strain>
    </source>
</reference>
<comment type="caution">
    <text evidence="3">The sequence shown here is derived from an EMBL/GenBank/DDBJ whole genome shotgun (WGS) entry which is preliminary data.</text>
</comment>
<dbReference type="FunFam" id="3.20.20.100:FF:000004">
    <property type="entry name" value="Oxidoreductase, aldo/keto reductase"/>
    <property type="match status" value="1"/>
</dbReference>
<keyword evidence="4" id="KW-1185">Reference proteome</keyword>
<dbReference type="AlphaFoldDB" id="A0A7W9SX72"/>
<dbReference type="PANTHER" id="PTHR43364:SF5">
    <property type="entry name" value="REDUCTASE"/>
    <property type="match status" value="1"/>
</dbReference>
<dbReference type="InterPro" id="IPR023210">
    <property type="entry name" value="NADP_OxRdtase_dom"/>
</dbReference>
<keyword evidence="1" id="KW-0560">Oxidoreductase</keyword>
<accession>A0A7W9SX72</accession>
<dbReference type="RefSeq" id="WP_184204121.1">
    <property type="nucleotide sequence ID" value="NZ_JACHGW010000012.1"/>
</dbReference>
<gene>
    <name evidence="3" type="ORF">HNQ39_005887</name>
</gene>
<feature type="domain" description="NADP-dependent oxidoreductase" evidence="2">
    <location>
        <begin position="17"/>
        <end position="312"/>
    </location>
</feature>
<evidence type="ECO:0000313" key="3">
    <source>
        <dbReference type="EMBL" id="MBB6054040.1"/>
    </source>
</evidence>
<dbReference type="EMBL" id="JACHGW010000012">
    <property type="protein sequence ID" value="MBB6054040.1"/>
    <property type="molecule type" value="Genomic_DNA"/>
</dbReference>
<evidence type="ECO:0000313" key="4">
    <source>
        <dbReference type="Proteomes" id="UP000520814"/>
    </source>
</evidence>
<dbReference type="GO" id="GO:0016491">
    <property type="term" value="F:oxidoreductase activity"/>
    <property type="evidence" value="ECO:0007669"/>
    <property type="project" value="UniProtKB-KW"/>
</dbReference>
<proteinExistence type="predicted"/>
<dbReference type="GO" id="GO:0005829">
    <property type="term" value="C:cytosol"/>
    <property type="evidence" value="ECO:0007669"/>
    <property type="project" value="UniProtKB-ARBA"/>
</dbReference>
<evidence type="ECO:0000259" key="2">
    <source>
        <dbReference type="Pfam" id="PF00248"/>
    </source>
</evidence>
<dbReference type="InterPro" id="IPR050523">
    <property type="entry name" value="AKR_Detox_Biosynth"/>
</dbReference>